<evidence type="ECO:0000259" key="2">
    <source>
        <dbReference type="Pfam" id="PF04909"/>
    </source>
</evidence>
<feature type="domain" description="Amidohydrolase-related" evidence="2">
    <location>
        <begin position="3"/>
        <end position="305"/>
    </location>
</feature>
<dbReference type="InterPro" id="IPR032466">
    <property type="entry name" value="Metal_Hydrolase"/>
</dbReference>
<dbReference type="SUPFAM" id="SSF51556">
    <property type="entry name" value="Metallo-dependent hydrolases"/>
    <property type="match status" value="1"/>
</dbReference>
<evidence type="ECO:0000313" key="3">
    <source>
        <dbReference type="EMBL" id="GAA2807839.1"/>
    </source>
</evidence>
<gene>
    <name evidence="3" type="ORF">GCM10010470_48930</name>
</gene>
<evidence type="ECO:0000313" key="4">
    <source>
        <dbReference type="Proteomes" id="UP001500979"/>
    </source>
</evidence>
<dbReference type="Gene3D" id="3.20.20.140">
    <property type="entry name" value="Metal-dependent hydrolases"/>
    <property type="match status" value="1"/>
</dbReference>
<comment type="caution">
    <text evidence="3">The sequence shown here is derived from an EMBL/GenBank/DDBJ whole genome shotgun (WGS) entry which is preliminary data.</text>
</comment>
<dbReference type="PANTHER" id="PTHR21240:SF28">
    <property type="entry name" value="ISO-OROTATE DECARBOXYLASE (EUROFUNG)"/>
    <property type="match status" value="1"/>
</dbReference>
<evidence type="ECO:0000256" key="1">
    <source>
        <dbReference type="ARBA" id="ARBA00023239"/>
    </source>
</evidence>
<proteinExistence type="predicted"/>
<dbReference type="EMBL" id="BAAAUX010000019">
    <property type="protein sequence ID" value="GAA2807839.1"/>
    <property type="molecule type" value="Genomic_DNA"/>
</dbReference>
<dbReference type="Pfam" id="PF04909">
    <property type="entry name" value="Amidohydro_2"/>
    <property type="match status" value="1"/>
</dbReference>
<organism evidence="3 4">
    <name type="scientific">Saccharopolyspora taberi</name>
    <dbReference type="NCBI Taxonomy" id="60895"/>
    <lineage>
        <taxon>Bacteria</taxon>
        <taxon>Bacillati</taxon>
        <taxon>Actinomycetota</taxon>
        <taxon>Actinomycetes</taxon>
        <taxon>Pseudonocardiales</taxon>
        <taxon>Pseudonocardiaceae</taxon>
        <taxon>Saccharopolyspora</taxon>
    </lineage>
</organism>
<keyword evidence="1" id="KW-0456">Lyase</keyword>
<dbReference type="PANTHER" id="PTHR21240">
    <property type="entry name" value="2-AMINO-3-CARBOXYLMUCONATE-6-SEMIALDEHYDE DECARBOXYLASE"/>
    <property type="match status" value="1"/>
</dbReference>
<sequence length="309" mass="33249">MRIDVHHHVIPPAWSSALAGRGLLTGGIAVPDWSLRAARDLMEAQRISSAVLSVSAPGVHLGDDAEARRLAREVNEYSAEIVKDDPRRFGFFASAPLPDVDGAVAEAVHALDELGADGVVLLGNARGRYLGDPGFDPLWAELDRRRAVVFVHPTDLPGTGPGDGAFAAHADFLLDTTRSVLSMIRSGIPTRYPQVKIVLSHAGGFVPYAAHRIAAGFAMQDKDLGVLTDVLEQLRGFYFDVALSAPSALPSLLAFARPEHVLYGSDWPMNPAVGVGYFTGNLESHALDPELREAIDFRNALSLFPRFAE</sequence>
<name>A0ABN3VJG1_9PSEU</name>
<dbReference type="Proteomes" id="UP001500979">
    <property type="component" value="Unassembled WGS sequence"/>
</dbReference>
<accession>A0ABN3VJG1</accession>
<protein>
    <submittedName>
        <fullName evidence="3">Amidohydrolase family protein</fullName>
    </submittedName>
</protein>
<keyword evidence="4" id="KW-1185">Reference proteome</keyword>
<dbReference type="InterPro" id="IPR006680">
    <property type="entry name" value="Amidohydro-rel"/>
</dbReference>
<reference evidence="3 4" key="1">
    <citation type="journal article" date="2019" name="Int. J. Syst. Evol. Microbiol.">
        <title>The Global Catalogue of Microorganisms (GCM) 10K type strain sequencing project: providing services to taxonomists for standard genome sequencing and annotation.</title>
        <authorList>
            <consortium name="The Broad Institute Genomics Platform"/>
            <consortium name="The Broad Institute Genome Sequencing Center for Infectious Disease"/>
            <person name="Wu L."/>
            <person name="Ma J."/>
        </authorList>
    </citation>
    <scope>NUCLEOTIDE SEQUENCE [LARGE SCALE GENOMIC DNA]</scope>
    <source>
        <strain evidence="3 4">JCM 9383</strain>
    </source>
</reference>
<dbReference type="RefSeq" id="WP_344683441.1">
    <property type="nucleotide sequence ID" value="NZ_BAAAUX010000019.1"/>
</dbReference>
<dbReference type="InterPro" id="IPR032465">
    <property type="entry name" value="ACMSD"/>
</dbReference>